<keyword evidence="3" id="KW-1185">Reference proteome</keyword>
<dbReference type="Proteomes" id="UP000265520">
    <property type="component" value="Unassembled WGS sequence"/>
</dbReference>
<evidence type="ECO:0000313" key="2">
    <source>
        <dbReference type="EMBL" id="MCI23739.1"/>
    </source>
</evidence>
<dbReference type="EMBL" id="LXQA010137586">
    <property type="protein sequence ID" value="MCI23739.1"/>
    <property type="molecule type" value="Genomic_DNA"/>
</dbReference>
<dbReference type="AlphaFoldDB" id="A0A392QIE8"/>
<feature type="compositionally biased region" description="Polar residues" evidence="1">
    <location>
        <begin position="97"/>
        <end position="107"/>
    </location>
</feature>
<sequence length="163" mass="18097">MIRSAMPDHINQQLPMSDNQIRIQLLQKLQQQQQTFFAQQSALQQPAQLIQNQEQQRQLLDVTHNSRALTPNQVFEIPPTLQNSLPGTNSMIHQMTDHSSQNNVQFSHPSKQPKLQHQPQQMQPDSVSKISSHVGLPPATTTNHLSASGSSTRTVATGTGPSV</sequence>
<evidence type="ECO:0000313" key="3">
    <source>
        <dbReference type="Proteomes" id="UP000265520"/>
    </source>
</evidence>
<feature type="region of interest" description="Disordered" evidence="1">
    <location>
        <begin position="97"/>
        <end position="163"/>
    </location>
</feature>
<proteinExistence type="predicted"/>
<feature type="non-terminal residue" evidence="2">
    <location>
        <position position="163"/>
    </location>
</feature>
<reference evidence="2 3" key="1">
    <citation type="journal article" date="2018" name="Front. Plant Sci.">
        <title>Red Clover (Trifolium pratense) and Zigzag Clover (T. medium) - A Picture of Genomic Similarities and Differences.</title>
        <authorList>
            <person name="Dluhosova J."/>
            <person name="Istvanek J."/>
            <person name="Nedelnik J."/>
            <person name="Repkova J."/>
        </authorList>
    </citation>
    <scope>NUCLEOTIDE SEQUENCE [LARGE SCALE GENOMIC DNA]</scope>
    <source>
        <strain evidence="3">cv. 10/8</strain>
        <tissue evidence="2">Leaf</tissue>
    </source>
</reference>
<comment type="caution">
    <text evidence="2">The sequence shown here is derived from an EMBL/GenBank/DDBJ whole genome shotgun (WGS) entry which is preliminary data.</text>
</comment>
<name>A0A392QIE8_9FABA</name>
<feature type="compositionally biased region" description="Low complexity" evidence="1">
    <location>
        <begin position="108"/>
        <end position="124"/>
    </location>
</feature>
<evidence type="ECO:0000256" key="1">
    <source>
        <dbReference type="SAM" id="MobiDB-lite"/>
    </source>
</evidence>
<organism evidence="2 3">
    <name type="scientific">Trifolium medium</name>
    <dbReference type="NCBI Taxonomy" id="97028"/>
    <lineage>
        <taxon>Eukaryota</taxon>
        <taxon>Viridiplantae</taxon>
        <taxon>Streptophyta</taxon>
        <taxon>Embryophyta</taxon>
        <taxon>Tracheophyta</taxon>
        <taxon>Spermatophyta</taxon>
        <taxon>Magnoliopsida</taxon>
        <taxon>eudicotyledons</taxon>
        <taxon>Gunneridae</taxon>
        <taxon>Pentapetalae</taxon>
        <taxon>rosids</taxon>
        <taxon>fabids</taxon>
        <taxon>Fabales</taxon>
        <taxon>Fabaceae</taxon>
        <taxon>Papilionoideae</taxon>
        <taxon>50 kb inversion clade</taxon>
        <taxon>NPAAA clade</taxon>
        <taxon>Hologalegina</taxon>
        <taxon>IRL clade</taxon>
        <taxon>Trifolieae</taxon>
        <taxon>Trifolium</taxon>
    </lineage>
</organism>
<feature type="compositionally biased region" description="Polar residues" evidence="1">
    <location>
        <begin position="139"/>
        <end position="163"/>
    </location>
</feature>
<accession>A0A392QIE8</accession>
<protein>
    <submittedName>
        <fullName evidence="2">Auxin response factor 19-like</fullName>
    </submittedName>
</protein>